<dbReference type="Gene3D" id="1.20.120.160">
    <property type="entry name" value="HPT domain"/>
    <property type="match status" value="1"/>
</dbReference>
<sequence>MDSGKQQIVCYFIEEAKEHLETLEKGILDLENAIQDSERVNEMFRAAHSIKGGAAMLGFDSIKKVAHRFEDVFKIMQEQQIQVNQDVESMFLKGYDALHYLVDMLQNSGTWEEAEAQKSVVAAEANFIELQNYLNQSIEGSPALKEEFLVPKINITSEVTQILRQMLQVFKQKESAAQRQELDRFCSLLLALIEDNSGWTTLIETAQAAIASCENSFRTIAPFIIKEIKQASDTLVAQPEAQIAPSASLRLLAALAHQQIAIPKEPSSAAKTLLRAFDRSQINQLVVCLQNAA</sequence>
<keyword evidence="4" id="KW-0418">Kinase</keyword>
<dbReference type="Pfam" id="PF01627">
    <property type="entry name" value="Hpt"/>
    <property type="match status" value="1"/>
</dbReference>
<dbReference type="InterPro" id="IPR008207">
    <property type="entry name" value="Sig_transdc_His_kin_Hpt_dom"/>
</dbReference>
<dbReference type="EMBL" id="PVWJ01000006">
    <property type="protein sequence ID" value="PSB04876.1"/>
    <property type="molecule type" value="Genomic_DNA"/>
</dbReference>
<dbReference type="OrthoDB" id="2079555at2"/>
<dbReference type="GO" id="GO:0000160">
    <property type="term" value="P:phosphorelay signal transduction system"/>
    <property type="evidence" value="ECO:0007669"/>
    <property type="project" value="InterPro"/>
</dbReference>
<keyword evidence="2" id="KW-0175">Coiled coil</keyword>
<dbReference type="InterPro" id="IPR051315">
    <property type="entry name" value="Bact_Chemotaxis_CheA"/>
</dbReference>
<protein>
    <submittedName>
        <fullName evidence="4">Histidine kinase</fullName>
    </submittedName>
</protein>
<gene>
    <name evidence="4" type="ORF">C7B64_01950</name>
</gene>
<dbReference type="Proteomes" id="UP000238762">
    <property type="component" value="Unassembled WGS sequence"/>
</dbReference>
<reference evidence="4 5" key="1">
    <citation type="submission" date="2018-02" db="EMBL/GenBank/DDBJ databases">
        <authorList>
            <person name="Cohen D.B."/>
            <person name="Kent A.D."/>
        </authorList>
    </citation>
    <scope>NUCLEOTIDE SEQUENCE [LARGE SCALE GENOMIC DNA]</scope>
    <source>
        <strain evidence="4 5">CCAP 1448/3</strain>
    </source>
</reference>
<evidence type="ECO:0000313" key="5">
    <source>
        <dbReference type="Proteomes" id="UP000238762"/>
    </source>
</evidence>
<dbReference type="AlphaFoldDB" id="A0A2T1C9E1"/>
<reference evidence="4 5" key="2">
    <citation type="submission" date="2018-03" db="EMBL/GenBank/DDBJ databases">
        <title>The ancient ancestry and fast evolution of plastids.</title>
        <authorList>
            <person name="Moore K.R."/>
            <person name="Magnabosco C."/>
            <person name="Momper L."/>
            <person name="Gold D.A."/>
            <person name="Bosak T."/>
            <person name="Fournier G.P."/>
        </authorList>
    </citation>
    <scope>NUCLEOTIDE SEQUENCE [LARGE SCALE GENOMIC DNA]</scope>
    <source>
        <strain evidence="4 5">CCAP 1448/3</strain>
    </source>
</reference>
<dbReference type="SMART" id="SM00073">
    <property type="entry name" value="HPT"/>
    <property type="match status" value="1"/>
</dbReference>
<keyword evidence="5" id="KW-1185">Reference proteome</keyword>
<feature type="modified residue" description="Phosphohistidine" evidence="1">
    <location>
        <position position="48"/>
    </location>
</feature>
<dbReference type="GO" id="GO:0016301">
    <property type="term" value="F:kinase activity"/>
    <property type="evidence" value="ECO:0007669"/>
    <property type="project" value="UniProtKB-KW"/>
</dbReference>
<feature type="coiled-coil region" evidence="2">
    <location>
        <begin position="13"/>
        <end position="40"/>
    </location>
</feature>
<dbReference type="InterPro" id="IPR036641">
    <property type="entry name" value="HPT_dom_sf"/>
</dbReference>
<dbReference type="SUPFAM" id="SSF47226">
    <property type="entry name" value="Histidine-containing phosphotransfer domain, HPT domain"/>
    <property type="match status" value="1"/>
</dbReference>
<accession>A0A2T1C9E1</accession>
<keyword evidence="1" id="KW-0597">Phosphoprotein</keyword>
<dbReference type="PROSITE" id="PS50894">
    <property type="entry name" value="HPT"/>
    <property type="match status" value="1"/>
</dbReference>
<dbReference type="PANTHER" id="PTHR43395:SF1">
    <property type="entry name" value="CHEMOTAXIS PROTEIN CHEA"/>
    <property type="match status" value="1"/>
</dbReference>
<evidence type="ECO:0000256" key="2">
    <source>
        <dbReference type="SAM" id="Coils"/>
    </source>
</evidence>
<evidence type="ECO:0000256" key="1">
    <source>
        <dbReference type="PROSITE-ProRule" id="PRU00110"/>
    </source>
</evidence>
<evidence type="ECO:0000313" key="4">
    <source>
        <dbReference type="EMBL" id="PSB04876.1"/>
    </source>
</evidence>
<dbReference type="PANTHER" id="PTHR43395">
    <property type="entry name" value="SENSOR HISTIDINE KINASE CHEA"/>
    <property type="match status" value="1"/>
</dbReference>
<evidence type="ECO:0000259" key="3">
    <source>
        <dbReference type="PROSITE" id="PS50894"/>
    </source>
</evidence>
<comment type="caution">
    <text evidence="4">The sequence shown here is derived from an EMBL/GenBank/DDBJ whole genome shotgun (WGS) entry which is preliminary data.</text>
</comment>
<name>A0A2T1C9E1_9CYAN</name>
<keyword evidence="4" id="KW-0808">Transferase</keyword>
<proteinExistence type="predicted"/>
<dbReference type="RefSeq" id="WP_106286981.1">
    <property type="nucleotide sequence ID" value="NZ_CAWNTC010000143.1"/>
</dbReference>
<organism evidence="4 5">
    <name type="scientific">Merismopedia glauca CCAP 1448/3</name>
    <dbReference type="NCBI Taxonomy" id="1296344"/>
    <lineage>
        <taxon>Bacteria</taxon>
        <taxon>Bacillati</taxon>
        <taxon>Cyanobacteriota</taxon>
        <taxon>Cyanophyceae</taxon>
        <taxon>Synechococcales</taxon>
        <taxon>Merismopediaceae</taxon>
        <taxon>Merismopedia</taxon>
    </lineage>
</organism>
<dbReference type="CDD" id="cd00088">
    <property type="entry name" value="HPT"/>
    <property type="match status" value="1"/>
</dbReference>
<feature type="domain" description="HPt" evidence="3">
    <location>
        <begin position="1"/>
        <end position="108"/>
    </location>
</feature>